<keyword evidence="3" id="KW-1185">Reference proteome</keyword>
<name>A0A9D5M2N6_9FIRM</name>
<dbReference type="AlphaFoldDB" id="A0A9D5M2N6"/>
<reference evidence="2" key="1">
    <citation type="submission" date="2020-10" db="EMBL/GenBank/DDBJ databases">
        <title>ChiBAC.</title>
        <authorList>
            <person name="Zenner C."/>
            <person name="Hitch T.C.A."/>
            <person name="Clavel T."/>
        </authorList>
    </citation>
    <scope>NUCLEOTIDE SEQUENCE</scope>
    <source>
        <strain evidence="2">DSM 107454</strain>
    </source>
</reference>
<feature type="transmembrane region" description="Helical" evidence="1">
    <location>
        <begin position="64"/>
        <end position="82"/>
    </location>
</feature>
<feature type="transmembrane region" description="Helical" evidence="1">
    <location>
        <begin position="197"/>
        <end position="214"/>
    </location>
</feature>
<dbReference type="Proteomes" id="UP000806542">
    <property type="component" value="Unassembled WGS sequence"/>
</dbReference>
<protein>
    <recommendedName>
        <fullName evidence="4">TrbL/VirB6 plasmid conjugal transfer protein</fullName>
    </recommendedName>
</protein>
<feature type="transmembrane region" description="Helical" evidence="1">
    <location>
        <begin position="226"/>
        <end position="245"/>
    </location>
</feature>
<feature type="transmembrane region" description="Helical" evidence="1">
    <location>
        <begin position="102"/>
        <end position="124"/>
    </location>
</feature>
<gene>
    <name evidence="2" type="ORF">INF28_12080</name>
</gene>
<sequence>MDSIFEKITQAINEFLISLIEGSLSTMFNDVNEKVGTIAAEVGKTPQQWNASVFSIIQTLSENVVLPIAGLIITFVLCYELITMITEKNNLHDVDTFMFFKYIFKACVAVFIATHTFDIIMAVFDLGQYVVRQSAGVIGANTNIDISAALVDMRTTLEAMGTGELVLLMLETALVSLCMKILSVCITVVIFGRMIEIYIYSSVGAISFATMTNREWGQIGNNYLRGLVALGFQGFFIMVCVGIYAALVNGFIVTTDIHATIFSIAAYTVVLCFTLFKTGSISKSIFNAH</sequence>
<accession>A0A9D5M2N6</accession>
<organism evidence="2 3">
    <name type="scientific">Ructibacterium gallinarum</name>
    <dbReference type="NCBI Taxonomy" id="2779355"/>
    <lineage>
        <taxon>Bacteria</taxon>
        <taxon>Bacillati</taxon>
        <taxon>Bacillota</taxon>
        <taxon>Clostridia</taxon>
        <taxon>Eubacteriales</taxon>
        <taxon>Oscillospiraceae</taxon>
        <taxon>Ructibacterium</taxon>
    </lineage>
</organism>
<comment type="caution">
    <text evidence="2">The sequence shown here is derived from an EMBL/GenBank/DDBJ whole genome shotgun (WGS) entry which is preliminary data.</text>
</comment>
<feature type="transmembrane region" description="Helical" evidence="1">
    <location>
        <begin position="257"/>
        <end position="276"/>
    </location>
</feature>
<proteinExistence type="predicted"/>
<dbReference type="EMBL" id="JADCKB010000040">
    <property type="protein sequence ID" value="MBE5041190.1"/>
    <property type="molecule type" value="Genomic_DNA"/>
</dbReference>
<evidence type="ECO:0000313" key="2">
    <source>
        <dbReference type="EMBL" id="MBE5041190.1"/>
    </source>
</evidence>
<evidence type="ECO:0000256" key="1">
    <source>
        <dbReference type="SAM" id="Phobius"/>
    </source>
</evidence>
<keyword evidence="1" id="KW-0472">Membrane</keyword>
<keyword evidence="1" id="KW-0812">Transmembrane</keyword>
<evidence type="ECO:0000313" key="3">
    <source>
        <dbReference type="Proteomes" id="UP000806542"/>
    </source>
</evidence>
<keyword evidence="1" id="KW-1133">Transmembrane helix</keyword>
<dbReference type="RefSeq" id="WP_226393722.1">
    <property type="nucleotide sequence ID" value="NZ_JADCKB010000040.1"/>
</dbReference>
<evidence type="ECO:0008006" key="4">
    <source>
        <dbReference type="Google" id="ProtNLM"/>
    </source>
</evidence>
<dbReference type="Pfam" id="PF19478">
    <property type="entry name" value="TrbL_2"/>
    <property type="match status" value="1"/>
</dbReference>
<dbReference type="InterPro" id="IPR045798">
    <property type="entry name" value="TrbL_Firmicutes"/>
</dbReference>